<keyword evidence="6" id="KW-1267">Proteomics identification</keyword>
<dbReference type="InterPro" id="IPR020904">
    <property type="entry name" value="Sc_DH/Rdtase_CS"/>
</dbReference>
<reference evidence="4 5" key="1">
    <citation type="submission" date="2018-03" db="EMBL/GenBank/DDBJ databases">
        <title>Draft genome sequence of Rohu Carp (Labeo rohita).</title>
        <authorList>
            <person name="Das P."/>
            <person name="Kushwaha B."/>
            <person name="Joshi C.G."/>
            <person name="Kumar D."/>
            <person name="Nagpure N.S."/>
            <person name="Sahoo L."/>
            <person name="Das S.P."/>
            <person name="Bit A."/>
            <person name="Patnaik S."/>
            <person name="Meher P.K."/>
            <person name="Jayasankar P."/>
            <person name="Koringa P.G."/>
            <person name="Patel N.V."/>
            <person name="Hinsu A.T."/>
            <person name="Kumar R."/>
            <person name="Pandey M."/>
            <person name="Agarwal S."/>
            <person name="Srivastava S."/>
            <person name="Singh M."/>
            <person name="Iquebal M.A."/>
            <person name="Jaiswal S."/>
            <person name="Angadi U.B."/>
            <person name="Kumar N."/>
            <person name="Raza M."/>
            <person name="Shah T.M."/>
            <person name="Rai A."/>
            <person name="Jena J.K."/>
        </authorList>
    </citation>
    <scope>NUCLEOTIDE SEQUENCE [LARGE SCALE GENOMIC DNA]</scope>
    <source>
        <strain evidence="4">DASCIFA01</strain>
        <tissue evidence="4">Testis</tissue>
    </source>
</reference>
<keyword evidence="5" id="KW-1185">Reference proteome</keyword>
<dbReference type="PRINTS" id="PR00081">
    <property type="entry name" value="GDHRDH"/>
</dbReference>
<keyword evidence="2" id="KW-0560">Oxidoreductase</keyword>
<feature type="transmembrane region" description="Helical" evidence="3">
    <location>
        <begin position="265"/>
        <end position="291"/>
    </location>
</feature>
<evidence type="ECO:0000313" key="5">
    <source>
        <dbReference type="Proteomes" id="UP000290572"/>
    </source>
</evidence>
<dbReference type="EMBL" id="QBIY01012572">
    <property type="protein sequence ID" value="RXN22979.1"/>
    <property type="molecule type" value="Genomic_DNA"/>
</dbReference>
<dbReference type="GO" id="GO:0016491">
    <property type="term" value="F:oxidoreductase activity"/>
    <property type="evidence" value="ECO:0007669"/>
    <property type="project" value="UniProtKB-KW"/>
</dbReference>
<dbReference type="GO" id="GO:0008202">
    <property type="term" value="P:steroid metabolic process"/>
    <property type="evidence" value="ECO:0007669"/>
    <property type="project" value="TreeGrafter"/>
</dbReference>
<dbReference type="PANTHER" id="PTHR43313">
    <property type="entry name" value="SHORT-CHAIN DEHYDROGENASE/REDUCTASE FAMILY 9C"/>
    <property type="match status" value="1"/>
</dbReference>
<dbReference type="PROSITE" id="PS00061">
    <property type="entry name" value="ADH_SHORT"/>
    <property type="match status" value="1"/>
</dbReference>
<dbReference type="InterPro" id="IPR036291">
    <property type="entry name" value="NAD(P)-bd_dom_sf"/>
</dbReference>
<evidence type="ECO:0000256" key="1">
    <source>
        <dbReference type="ARBA" id="ARBA00006484"/>
    </source>
</evidence>
<dbReference type="SUPFAM" id="SSF51735">
    <property type="entry name" value="NAD(P)-binding Rossmann-fold domains"/>
    <property type="match status" value="2"/>
</dbReference>
<keyword evidence="3" id="KW-1133">Transmembrane helix</keyword>
<dbReference type="Gene3D" id="3.40.50.720">
    <property type="entry name" value="NAD(P)-binding Rossmann-like Domain"/>
    <property type="match status" value="2"/>
</dbReference>
<keyword evidence="3" id="KW-0472">Membrane</keyword>
<dbReference type="STRING" id="84645.A0A498MNA9"/>
<dbReference type="Pfam" id="PF00106">
    <property type="entry name" value="adh_short"/>
    <property type="match status" value="2"/>
</dbReference>
<evidence type="ECO:0000256" key="3">
    <source>
        <dbReference type="SAM" id="Phobius"/>
    </source>
</evidence>
<dbReference type="InterPro" id="IPR002347">
    <property type="entry name" value="SDR_fam"/>
</dbReference>
<keyword evidence="3" id="KW-0812">Transmembrane</keyword>
<gene>
    <name evidence="4" type="ORF">ROHU_023184</name>
</gene>
<dbReference type="FunFam" id="3.40.50.720:FF:000074">
    <property type="entry name" value="Retinol dehydrogenase type 1"/>
    <property type="match status" value="2"/>
</dbReference>
<dbReference type="PANTHER" id="PTHR43313:SF47">
    <property type="entry name" value="RETINOL DEHYDROGENASE 7"/>
    <property type="match status" value="1"/>
</dbReference>
<accession>A0A498MNA9</accession>
<protein>
    <submittedName>
        <fullName evidence="4">Retinol dehydrogenase 7-like protein</fullName>
    </submittedName>
</protein>
<dbReference type="Proteomes" id="UP000290572">
    <property type="component" value="Unassembled WGS sequence"/>
</dbReference>
<name>A0A498MNA9_LABRO</name>
<comment type="caution">
    <text evidence="4">The sequence shown here is derived from an EMBL/GenBank/DDBJ whole genome shotgun (WGS) entry which is preliminary data.</text>
</comment>
<evidence type="ECO:0000313" key="4">
    <source>
        <dbReference type="EMBL" id="RXN22979.1"/>
    </source>
</evidence>
<evidence type="ECO:0000256" key="2">
    <source>
        <dbReference type="ARBA" id="ARBA00023002"/>
    </source>
</evidence>
<organism evidence="4 5">
    <name type="scientific">Labeo rohita</name>
    <name type="common">Indian major carp</name>
    <name type="synonym">Cyprinus rohita</name>
    <dbReference type="NCBI Taxonomy" id="84645"/>
    <lineage>
        <taxon>Eukaryota</taxon>
        <taxon>Metazoa</taxon>
        <taxon>Chordata</taxon>
        <taxon>Craniata</taxon>
        <taxon>Vertebrata</taxon>
        <taxon>Euteleostomi</taxon>
        <taxon>Actinopterygii</taxon>
        <taxon>Neopterygii</taxon>
        <taxon>Teleostei</taxon>
        <taxon>Ostariophysi</taxon>
        <taxon>Cypriniformes</taxon>
        <taxon>Cyprinidae</taxon>
        <taxon>Labeoninae</taxon>
        <taxon>Labeonini</taxon>
        <taxon>Labeo</taxon>
    </lineage>
</organism>
<proteinExistence type="evidence at protein level"/>
<feature type="transmembrane region" description="Helical" evidence="3">
    <location>
        <begin position="133"/>
        <end position="152"/>
    </location>
</feature>
<sequence length="590" mass="66052">MFLYIVGLIVLFYVYRWFRELGRVPNKSDKFVYITGCDTGFGNLLAKHLDTKGFRVIAGCYTEKGEVELKKCCSDKLTTLHLDVSNDSSIKEATDTIKTLVGEKGLWAVVNNAGISFPTAPNDWLEIDDFKHMINVNLIGVVAITLSVLPLIKKAKGRVVNVASIFGRISTLGGAYCITKYGVEAFNDSLRRNLAPFGVKVLCIEPGFFKTTVTDSAIFQSHFQRLWNKLPQEVKDEYGSDYIDKTKVMVKERFEKMLDPDLMKVVFLCADLLCCWCSLAALALIAAVWFFRDSRQITGIHEKHVLVTGCDSGFGNLAARQLDRRGFHVIAACLTEPGASRLRAAASPRLKTLLLNVTDSASIERALERVRSETGERGLWGLVNNAGISIPIGPMEWMQVEDFKKVLDVNLMGLIDVTLKFLPLLKKARGRVVNVASILGRISLIGGGYCLAKYGVEAFSDSLRRDMMHFGVKVSIIEPGFFKTQVTNLNLIEGDLKERWNILPAEVRRSYGDSYLQDYIKVQEFSMKMLASSDLSKVTSCMQHALSARYPRTRYSAGWDAKFFWIPLSYLPTCITDTFTNIMMPSVKES</sequence>
<dbReference type="PRINTS" id="PR00080">
    <property type="entry name" value="SDRFAMILY"/>
</dbReference>
<evidence type="ECO:0007829" key="6">
    <source>
        <dbReference type="PeptideAtlas" id="A0A498MNA9"/>
    </source>
</evidence>
<dbReference type="AlphaFoldDB" id="A0A498MNA9"/>
<comment type="similarity">
    <text evidence="1">Belongs to the short-chain dehydrogenases/reductases (SDR) family.</text>
</comment>